<proteinExistence type="predicted"/>
<dbReference type="SUPFAM" id="SSF51206">
    <property type="entry name" value="cAMP-binding domain-like"/>
    <property type="match status" value="2"/>
</dbReference>
<comment type="caution">
    <text evidence="3">The sequence shown here is derived from an EMBL/GenBank/DDBJ whole genome shotgun (WGS) entry which is preliminary data.</text>
</comment>
<feature type="compositionally biased region" description="Low complexity" evidence="1">
    <location>
        <begin position="448"/>
        <end position="457"/>
    </location>
</feature>
<feature type="region of interest" description="Disordered" evidence="1">
    <location>
        <begin position="443"/>
        <end position="504"/>
    </location>
</feature>
<dbReference type="InterPro" id="IPR018490">
    <property type="entry name" value="cNMP-bd_dom_sf"/>
</dbReference>
<dbReference type="InterPro" id="IPR014710">
    <property type="entry name" value="RmlC-like_jellyroll"/>
</dbReference>
<evidence type="ECO:0000313" key="4">
    <source>
        <dbReference type="Proteomes" id="UP001519460"/>
    </source>
</evidence>
<dbReference type="PROSITE" id="PS50042">
    <property type="entry name" value="CNMP_BINDING_3"/>
    <property type="match status" value="1"/>
</dbReference>
<dbReference type="PANTHER" id="PTHR23011">
    <property type="entry name" value="CYCLIC NUCLEOTIDE-BINDING DOMAIN CONTAINING PROTEIN"/>
    <property type="match status" value="1"/>
</dbReference>
<dbReference type="InterPro" id="IPR000595">
    <property type="entry name" value="cNMP-bd_dom"/>
</dbReference>
<keyword evidence="4" id="KW-1185">Reference proteome</keyword>
<dbReference type="SMART" id="SM00100">
    <property type="entry name" value="cNMP"/>
    <property type="match status" value="1"/>
</dbReference>
<dbReference type="Pfam" id="PF00027">
    <property type="entry name" value="cNMP_binding"/>
    <property type="match status" value="1"/>
</dbReference>
<feature type="domain" description="Cyclic nucleotide-binding" evidence="2">
    <location>
        <begin position="156"/>
        <end position="261"/>
    </location>
</feature>
<evidence type="ECO:0000256" key="1">
    <source>
        <dbReference type="SAM" id="MobiDB-lite"/>
    </source>
</evidence>
<dbReference type="Proteomes" id="UP001519460">
    <property type="component" value="Unassembled WGS sequence"/>
</dbReference>
<reference evidence="3 4" key="1">
    <citation type="journal article" date="2023" name="Sci. Data">
        <title>Genome assembly of the Korean intertidal mud-creeper Batillaria attramentaria.</title>
        <authorList>
            <person name="Patra A.K."/>
            <person name="Ho P.T."/>
            <person name="Jun S."/>
            <person name="Lee S.J."/>
            <person name="Kim Y."/>
            <person name="Won Y.J."/>
        </authorList>
    </citation>
    <scope>NUCLEOTIDE SEQUENCE [LARGE SCALE GENOMIC DNA]</scope>
    <source>
        <strain evidence="3">Wonlab-2016</strain>
    </source>
</reference>
<dbReference type="CDD" id="cd00038">
    <property type="entry name" value="CAP_ED"/>
    <property type="match status" value="1"/>
</dbReference>
<accession>A0ABD0LXD5</accession>
<evidence type="ECO:0000313" key="3">
    <source>
        <dbReference type="EMBL" id="KAK7503709.1"/>
    </source>
</evidence>
<evidence type="ECO:0000259" key="2">
    <source>
        <dbReference type="PROSITE" id="PS50042"/>
    </source>
</evidence>
<dbReference type="AlphaFoldDB" id="A0ABD0LXD5"/>
<protein>
    <recommendedName>
        <fullName evidence="2">Cyclic nucleotide-binding domain-containing protein</fullName>
    </recommendedName>
</protein>
<dbReference type="PANTHER" id="PTHR23011:SF28">
    <property type="entry name" value="CYCLIC NUCLEOTIDE-BINDING DOMAIN CONTAINING PROTEIN"/>
    <property type="match status" value="1"/>
</dbReference>
<dbReference type="Gene3D" id="2.60.120.10">
    <property type="entry name" value="Jelly Rolls"/>
    <property type="match status" value="2"/>
</dbReference>
<dbReference type="EMBL" id="JACVVK020000019">
    <property type="protein sequence ID" value="KAK7503709.1"/>
    <property type="molecule type" value="Genomic_DNA"/>
</dbReference>
<organism evidence="3 4">
    <name type="scientific">Batillaria attramentaria</name>
    <dbReference type="NCBI Taxonomy" id="370345"/>
    <lineage>
        <taxon>Eukaryota</taxon>
        <taxon>Metazoa</taxon>
        <taxon>Spiralia</taxon>
        <taxon>Lophotrochozoa</taxon>
        <taxon>Mollusca</taxon>
        <taxon>Gastropoda</taxon>
        <taxon>Caenogastropoda</taxon>
        <taxon>Sorbeoconcha</taxon>
        <taxon>Cerithioidea</taxon>
        <taxon>Batillariidae</taxon>
        <taxon>Batillaria</taxon>
    </lineage>
</organism>
<gene>
    <name evidence="3" type="ORF">BaRGS_00005248</name>
</gene>
<name>A0ABD0LXD5_9CAEN</name>
<sequence>MARQAVVERRMSVGSDSGKTPSLGDVFMQELYRQVDKKKISKLRYIASLSHFAEHRRKLRKKFQMAVKLTIFCIRNCKLHCSKAQSSSELSSFYNMNFAAIDTFEGVDLLFDPTKFKANRKARISSEMKRILRKQPSDRTEQEVYYAQIALRNIGCFADFPDRMQKKIAEVGMYQKYEARRVLIRQGHPAQAFYFILSGGVSVVVLEEGIAFAKLVAHLEKGQSFGELAIITRSARQSTVVVKQKSEFLSISVDDYHRIFMSGGVKSVNDPDHEMFVRSLPFLQGWPVERLQDEQAKCVFLYFKRGDVIVKDSMYSDWIIVVKSGSLAVLKKLRKVEAYEWRRSKAFTFVSDKEKRARQEKLTTFRKQVLPELGIPLKAHAPGGTAEDEQIRDEGKLRPFVHPDIPGELVHSDGDTKVWDLGSGGFDRDGIDHLSYVHVAQQQEIRSPRGQGQRGPRTFATEDHRPSTVGSVSVSEDDKKESLGRRTHKAAQESKFPAVEEAPEEHGVFKSDIRTIQQELDGDKKEPDDITAADLNPEFVHVQTLTKGMVFGLSDLILGQHTSFCVVSNGADVILVNKNLYHDHASEALLRRMRQDLCPYPSEEELQTRLQTSVDWNAYRQTTLADTLKSVRMRKQIRV</sequence>